<dbReference type="Pfam" id="PF00990">
    <property type="entry name" value="GGDEF"/>
    <property type="match status" value="1"/>
</dbReference>
<feature type="domain" description="GGDEF" evidence="8">
    <location>
        <begin position="409"/>
        <end position="541"/>
    </location>
</feature>
<dbReference type="InterPro" id="IPR008207">
    <property type="entry name" value="Sig_transdc_His_kin_Hpt_dom"/>
</dbReference>
<dbReference type="InterPro" id="IPR001789">
    <property type="entry name" value="Sig_transdc_resp-reg_receiver"/>
</dbReference>
<evidence type="ECO:0000256" key="1">
    <source>
        <dbReference type="ARBA" id="ARBA00001946"/>
    </source>
</evidence>
<dbReference type="CDD" id="cd01949">
    <property type="entry name" value="GGDEF"/>
    <property type="match status" value="1"/>
</dbReference>
<evidence type="ECO:0000259" key="9">
    <source>
        <dbReference type="PROSITE" id="PS50894"/>
    </source>
</evidence>
<dbReference type="Proteomes" id="UP000034410">
    <property type="component" value="Chromosome"/>
</dbReference>
<protein>
    <recommendedName>
        <fullName evidence="2">diguanylate cyclase</fullName>
        <ecNumber evidence="2">2.7.7.65</ecNumber>
    </recommendedName>
</protein>
<dbReference type="GO" id="GO:0004672">
    <property type="term" value="F:protein kinase activity"/>
    <property type="evidence" value="ECO:0007669"/>
    <property type="project" value="UniProtKB-ARBA"/>
</dbReference>
<dbReference type="InterPro" id="IPR036641">
    <property type="entry name" value="HPT_dom_sf"/>
</dbReference>
<dbReference type="PROSITE" id="PS50894">
    <property type="entry name" value="HPT"/>
    <property type="match status" value="1"/>
</dbReference>
<dbReference type="OrthoDB" id="9812260at2"/>
<keyword evidence="6" id="KW-0597">Phosphoprotein</keyword>
<dbReference type="CDD" id="cd00156">
    <property type="entry name" value="REC"/>
    <property type="match status" value="1"/>
</dbReference>
<evidence type="ECO:0000256" key="6">
    <source>
        <dbReference type="PROSITE-ProRule" id="PRU00169"/>
    </source>
</evidence>
<dbReference type="Gene3D" id="1.20.120.160">
    <property type="entry name" value="HPT domain"/>
    <property type="match status" value="1"/>
</dbReference>
<evidence type="ECO:0000256" key="5">
    <source>
        <dbReference type="PROSITE-ProRule" id="PRU00110"/>
    </source>
</evidence>
<evidence type="ECO:0000259" key="7">
    <source>
        <dbReference type="PROSITE" id="PS50110"/>
    </source>
</evidence>
<dbReference type="PANTHER" id="PTHR45138">
    <property type="entry name" value="REGULATORY COMPONENTS OF SENSORY TRANSDUCTION SYSTEM"/>
    <property type="match status" value="1"/>
</dbReference>
<keyword evidence="3" id="KW-0902">Two-component regulatory system</keyword>
<dbReference type="PANTHER" id="PTHR45138:SF9">
    <property type="entry name" value="DIGUANYLATE CYCLASE DGCM-RELATED"/>
    <property type="match status" value="1"/>
</dbReference>
<comment type="cofactor">
    <cofactor evidence="1">
        <name>Mg(2+)</name>
        <dbReference type="ChEBI" id="CHEBI:18420"/>
    </cofactor>
</comment>
<dbReference type="Gene3D" id="3.30.70.270">
    <property type="match status" value="1"/>
</dbReference>
<dbReference type="GO" id="GO:0005886">
    <property type="term" value="C:plasma membrane"/>
    <property type="evidence" value="ECO:0007669"/>
    <property type="project" value="TreeGrafter"/>
</dbReference>
<dbReference type="SMART" id="SM00448">
    <property type="entry name" value="REC"/>
    <property type="match status" value="1"/>
</dbReference>
<feature type="domain" description="Response regulatory" evidence="7">
    <location>
        <begin position="253"/>
        <end position="369"/>
    </location>
</feature>
<gene>
    <name evidence="10" type="ORF">AAY24_10305</name>
</gene>
<evidence type="ECO:0000259" key="8">
    <source>
        <dbReference type="PROSITE" id="PS50887"/>
    </source>
</evidence>
<dbReference type="AlphaFoldDB" id="A0A0F7JZD7"/>
<dbReference type="EC" id="2.7.7.65" evidence="2"/>
<dbReference type="GO" id="GO:0000160">
    <property type="term" value="P:phosphorelay signal transduction system"/>
    <property type="evidence" value="ECO:0007669"/>
    <property type="project" value="UniProtKB-KW"/>
</dbReference>
<dbReference type="GO" id="GO:1902201">
    <property type="term" value="P:negative regulation of bacterial-type flagellum-dependent cell motility"/>
    <property type="evidence" value="ECO:0007669"/>
    <property type="project" value="TreeGrafter"/>
</dbReference>
<evidence type="ECO:0000256" key="4">
    <source>
        <dbReference type="ARBA" id="ARBA00034247"/>
    </source>
</evidence>
<sequence>MGDKGSIIEQLEAVTHAFIAQLPTRADEVERQWLGLQQQPDNRERWQDLYRLAHNLAGGGGTFGFSNITDAARLVADLLRTALKEQQPLAALAENQQLELYLHQLQELCRYPAGNHNSAQPVAENRLLTEVSPSRLGYLYSTKPEQYAALSNNLQGMGIEIERFDQCDLLQAAILENSPLFVLVDIAQCDTMGFLHDHSHPPMIAISRTGDFSTRLKAVRSGMDGFFVEPVDGVTLLNFVDTLLPQAWGMPFRVLIVDDDRSQAEYAALVLERAGMITCVVNDPATIIEQLTAFSPELLLLDIYMPQCSGIELAQLVRQMTQYVNVPIIFLSAEHRRDRQLAALQVGADDFITKPIIAKELIAAVNLRAWRARMLNWVMLRDGLTGLLNHAVIMERLQHAVAIAQRQKEALSIAMIDLDHFKQVNDQYGHPVGDRVLAACSRMIQQRLRGSDAIGRYGGEEFLVILPATESAQALVVLDELRIAFSTLRHTANGETFRVQVSVGIACYPQFKTASQLLEAADAALYRAKREGRNRVVIGGPVG</sequence>
<dbReference type="Pfam" id="PF00072">
    <property type="entry name" value="Response_reg"/>
    <property type="match status" value="1"/>
</dbReference>
<dbReference type="KEGG" id="seds:AAY24_10305"/>
<dbReference type="RefSeq" id="WP_046859614.1">
    <property type="nucleotide sequence ID" value="NZ_CP011412.1"/>
</dbReference>
<keyword evidence="11" id="KW-1185">Reference proteome</keyword>
<evidence type="ECO:0000256" key="2">
    <source>
        <dbReference type="ARBA" id="ARBA00012528"/>
    </source>
</evidence>
<dbReference type="PROSITE" id="PS50110">
    <property type="entry name" value="RESPONSE_REGULATORY"/>
    <property type="match status" value="1"/>
</dbReference>
<dbReference type="InterPro" id="IPR000160">
    <property type="entry name" value="GGDEF_dom"/>
</dbReference>
<feature type="modified residue" description="4-aspartylphosphate" evidence="6">
    <location>
        <position position="302"/>
    </location>
</feature>
<dbReference type="GO" id="GO:0043709">
    <property type="term" value="P:cell adhesion involved in single-species biofilm formation"/>
    <property type="evidence" value="ECO:0007669"/>
    <property type="project" value="TreeGrafter"/>
</dbReference>
<comment type="catalytic activity">
    <reaction evidence="4">
        <text>2 GTP = 3',3'-c-di-GMP + 2 diphosphate</text>
        <dbReference type="Rhea" id="RHEA:24898"/>
        <dbReference type="ChEBI" id="CHEBI:33019"/>
        <dbReference type="ChEBI" id="CHEBI:37565"/>
        <dbReference type="ChEBI" id="CHEBI:58805"/>
        <dbReference type="EC" id="2.7.7.65"/>
    </reaction>
</comment>
<reference evidence="10 11" key="1">
    <citation type="journal article" date="2015" name="Genome Announc.">
        <title>Complete Genome Sequence of Sedimenticola thiotaurini Strain SIP-G1, a Polyphosphate- and Polyhydroxyalkanoate-Accumulating Sulfur-Oxidizing Gammaproteobacterium Isolated from Salt Marsh Sediments.</title>
        <authorList>
            <person name="Flood B.E."/>
            <person name="Jones D.S."/>
            <person name="Bailey J.V."/>
        </authorList>
    </citation>
    <scope>NUCLEOTIDE SEQUENCE [LARGE SCALE GENOMIC DNA]</scope>
    <source>
        <strain evidence="10 11">SIP-G1</strain>
    </source>
</reference>
<dbReference type="Gene3D" id="3.40.50.2300">
    <property type="match status" value="2"/>
</dbReference>
<dbReference type="FunFam" id="3.30.70.270:FF:000001">
    <property type="entry name" value="Diguanylate cyclase domain protein"/>
    <property type="match status" value="1"/>
</dbReference>
<dbReference type="SUPFAM" id="SSF47226">
    <property type="entry name" value="Histidine-containing phosphotransfer domain, HPT domain"/>
    <property type="match status" value="1"/>
</dbReference>
<feature type="modified residue" description="Phosphohistidine" evidence="5">
    <location>
        <position position="54"/>
    </location>
</feature>
<dbReference type="InterPro" id="IPR050469">
    <property type="entry name" value="Diguanylate_Cyclase"/>
</dbReference>
<accession>A0A0F7JZD7</accession>
<evidence type="ECO:0000313" key="11">
    <source>
        <dbReference type="Proteomes" id="UP000034410"/>
    </source>
</evidence>
<organism evidence="10 11">
    <name type="scientific">Sedimenticola thiotaurini</name>
    <dbReference type="NCBI Taxonomy" id="1543721"/>
    <lineage>
        <taxon>Bacteria</taxon>
        <taxon>Pseudomonadati</taxon>
        <taxon>Pseudomonadota</taxon>
        <taxon>Gammaproteobacteria</taxon>
        <taxon>Chromatiales</taxon>
        <taxon>Sedimenticolaceae</taxon>
        <taxon>Sedimenticola</taxon>
    </lineage>
</organism>
<dbReference type="InterPro" id="IPR011006">
    <property type="entry name" value="CheY-like_superfamily"/>
</dbReference>
<dbReference type="SUPFAM" id="SSF52172">
    <property type="entry name" value="CheY-like"/>
    <property type="match status" value="2"/>
</dbReference>
<feature type="domain" description="HPt" evidence="9">
    <location>
        <begin position="7"/>
        <end position="115"/>
    </location>
</feature>
<evidence type="ECO:0000256" key="3">
    <source>
        <dbReference type="ARBA" id="ARBA00023012"/>
    </source>
</evidence>
<dbReference type="EMBL" id="CP011412">
    <property type="protein sequence ID" value="AKH20684.1"/>
    <property type="molecule type" value="Genomic_DNA"/>
</dbReference>
<dbReference type="Pfam" id="PF01627">
    <property type="entry name" value="Hpt"/>
    <property type="match status" value="1"/>
</dbReference>
<dbReference type="SMART" id="SM00267">
    <property type="entry name" value="GGDEF"/>
    <property type="match status" value="1"/>
</dbReference>
<proteinExistence type="predicted"/>
<dbReference type="GO" id="GO:0052621">
    <property type="term" value="F:diguanylate cyclase activity"/>
    <property type="evidence" value="ECO:0007669"/>
    <property type="project" value="UniProtKB-EC"/>
</dbReference>
<dbReference type="InterPro" id="IPR029787">
    <property type="entry name" value="Nucleotide_cyclase"/>
</dbReference>
<dbReference type="NCBIfam" id="TIGR00254">
    <property type="entry name" value="GGDEF"/>
    <property type="match status" value="1"/>
</dbReference>
<dbReference type="InterPro" id="IPR043128">
    <property type="entry name" value="Rev_trsase/Diguanyl_cyclase"/>
</dbReference>
<name>A0A0F7JZD7_9GAMM</name>
<dbReference type="SUPFAM" id="SSF55073">
    <property type="entry name" value="Nucleotide cyclase"/>
    <property type="match status" value="1"/>
</dbReference>
<dbReference type="PROSITE" id="PS50887">
    <property type="entry name" value="GGDEF"/>
    <property type="match status" value="1"/>
</dbReference>
<evidence type="ECO:0000313" key="10">
    <source>
        <dbReference type="EMBL" id="AKH20684.1"/>
    </source>
</evidence>